<evidence type="ECO:0000313" key="1">
    <source>
        <dbReference type="EMBL" id="PMJ62330.1"/>
    </source>
</evidence>
<sequence>MSIKFEQFYNLIAEYNFRQTIDLDNANYLAFRQIQGAILSVIQPKYTDRHTIKITIHTEK</sequence>
<proteinExistence type="predicted"/>
<dbReference type="AlphaFoldDB" id="A0A2N7F7X1"/>
<evidence type="ECO:0000313" key="2">
    <source>
        <dbReference type="Proteomes" id="UP000235330"/>
    </source>
</evidence>
<name>A0A2N7F7X1_VIBSP</name>
<dbReference type="EMBL" id="MCWU01000057">
    <property type="protein sequence ID" value="PMJ62330.1"/>
    <property type="molecule type" value="Genomic_DNA"/>
</dbReference>
<accession>A0A2N7F7X1</accession>
<reference evidence="2" key="1">
    <citation type="submission" date="2016-07" db="EMBL/GenBank/DDBJ databases">
        <title>Nontailed viruses are major unrecognized killers of bacteria in the ocean.</title>
        <authorList>
            <person name="Kauffman K."/>
            <person name="Hussain F."/>
            <person name="Yang J."/>
            <person name="Arevalo P."/>
            <person name="Brown J."/>
            <person name="Cutler M."/>
            <person name="Kelly L."/>
            <person name="Polz M.F."/>
        </authorList>
    </citation>
    <scope>NUCLEOTIDE SEQUENCE [LARGE SCALE GENOMIC DNA]</scope>
    <source>
        <strain evidence="2">10N.261.55.E11</strain>
    </source>
</reference>
<organism evidence="1 2">
    <name type="scientific">Vibrio splendidus</name>
    <dbReference type="NCBI Taxonomy" id="29497"/>
    <lineage>
        <taxon>Bacteria</taxon>
        <taxon>Pseudomonadati</taxon>
        <taxon>Pseudomonadota</taxon>
        <taxon>Gammaproteobacteria</taxon>
        <taxon>Vibrionales</taxon>
        <taxon>Vibrionaceae</taxon>
        <taxon>Vibrio</taxon>
    </lineage>
</organism>
<protein>
    <submittedName>
        <fullName evidence="1">Uncharacterized protein</fullName>
    </submittedName>
</protein>
<dbReference type="Proteomes" id="UP000235330">
    <property type="component" value="Unassembled WGS sequence"/>
</dbReference>
<comment type="caution">
    <text evidence="1">The sequence shown here is derived from an EMBL/GenBank/DDBJ whole genome shotgun (WGS) entry which is preliminary data.</text>
</comment>
<gene>
    <name evidence="1" type="ORF">BCU17_05160</name>
</gene>